<comment type="caution">
    <text evidence="1">The sequence shown here is derived from an EMBL/GenBank/DDBJ whole genome shotgun (WGS) entry which is preliminary data.</text>
</comment>
<organism evidence="1">
    <name type="scientific">bioreactor metagenome</name>
    <dbReference type="NCBI Taxonomy" id="1076179"/>
    <lineage>
        <taxon>unclassified sequences</taxon>
        <taxon>metagenomes</taxon>
        <taxon>ecological metagenomes</taxon>
    </lineage>
</organism>
<gene>
    <name evidence="1" type="ORF">SDC9_180836</name>
</gene>
<evidence type="ECO:0000313" key="1">
    <source>
        <dbReference type="EMBL" id="MPN33350.1"/>
    </source>
</evidence>
<dbReference type="EMBL" id="VSSQ01085811">
    <property type="protein sequence ID" value="MPN33350.1"/>
    <property type="molecule type" value="Genomic_DNA"/>
</dbReference>
<proteinExistence type="predicted"/>
<dbReference type="AlphaFoldDB" id="A0A645H3S1"/>
<protein>
    <submittedName>
        <fullName evidence="1">Uncharacterized protein</fullName>
    </submittedName>
</protein>
<name>A0A645H3S1_9ZZZZ</name>
<accession>A0A645H3S1</accession>
<reference evidence="1" key="1">
    <citation type="submission" date="2019-08" db="EMBL/GenBank/DDBJ databases">
        <authorList>
            <person name="Kucharzyk K."/>
            <person name="Murdoch R.W."/>
            <person name="Higgins S."/>
            <person name="Loffler F."/>
        </authorList>
    </citation>
    <scope>NUCLEOTIDE SEQUENCE</scope>
</reference>
<sequence length="45" mass="5236">MSVFNAIEEGQFYILTHPKYNMLIGKRVKDMLEGRNPKLTELPGR</sequence>